<sequence length="150" mass="16628">MKRISFIVTLLFSLAVSFSPAVAAEPVSEFPVVNLKIGKHVIKAELAKTEDQRTKGLMFRKRLDKNGGMLFDFGAPAKVCMWMKNTYIPLSVAFIDQDGVIVNIEDMEPLTTTSHCSSGWVGYALEMNQGWFATRKIEPGSKIEGIPKSD</sequence>
<dbReference type="Gene3D" id="2.60.120.1140">
    <property type="entry name" value="Protein of unknown function DUF192"/>
    <property type="match status" value="1"/>
</dbReference>
<keyword evidence="1" id="KW-0732">Signal</keyword>
<dbReference type="EMBL" id="CP098242">
    <property type="protein sequence ID" value="WAW10750.1"/>
    <property type="molecule type" value="Genomic_DNA"/>
</dbReference>
<name>A0A9E9M013_9BURK</name>
<dbReference type="PANTHER" id="PTHR37953">
    <property type="entry name" value="UPF0127 PROTEIN MJ1496"/>
    <property type="match status" value="1"/>
</dbReference>
<keyword evidence="3" id="KW-1185">Reference proteome</keyword>
<proteinExistence type="predicted"/>
<organism evidence="2 3">
    <name type="scientific">Oxalobacter vibrioformis</name>
    <dbReference type="NCBI Taxonomy" id="933080"/>
    <lineage>
        <taxon>Bacteria</taxon>
        <taxon>Pseudomonadati</taxon>
        <taxon>Pseudomonadota</taxon>
        <taxon>Betaproteobacteria</taxon>
        <taxon>Burkholderiales</taxon>
        <taxon>Oxalobacteraceae</taxon>
        <taxon>Oxalobacter</taxon>
    </lineage>
</organism>
<feature type="chain" id="PRO_5039558175" evidence="1">
    <location>
        <begin position="24"/>
        <end position="150"/>
    </location>
</feature>
<protein>
    <submittedName>
        <fullName evidence="2">DUF192 domain-containing protein</fullName>
    </submittedName>
</protein>
<evidence type="ECO:0000313" key="2">
    <source>
        <dbReference type="EMBL" id="WAW10750.1"/>
    </source>
</evidence>
<dbReference type="InterPro" id="IPR003795">
    <property type="entry name" value="DUF192"/>
</dbReference>
<accession>A0A9E9M013</accession>
<dbReference type="KEGG" id="ovb:NB640_03595"/>
<dbReference type="PANTHER" id="PTHR37953:SF1">
    <property type="entry name" value="UPF0127 PROTEIN MJ1496"/>
    <property type="match status" value="1"/>
</dbReference>
<gene>
    <name evidence="2" type="ORF">NB640_03595</name>
</gene>
<evidence type="ECO:0000313" key="3">
    <source>
        <dbReference type="Proteomes" id="UP001156215"/>
    </source>
</evidence>
<dbReference type="InterPro" id="IPR038695">
    <property type="entry name" value="Saro_0823-like_sf"/>
</dbReference>
<evidence type="ECO:0000256" key="1">
    <source>
        <dbReference type="SAM" id="SignalP"/>
    </source>
</evidence>
<dbReference type="AlphaFoldDB" id="A0A9E9M013"/>
<dbReference type="Pfam" id="PF02643">
    <property type="entry name" value="DUF192"/>
    <property type="match status" value="1"/>
</dbReference>
<dbReference type="Proteomes" id="UP001156215">
    <property type="component" value="Chromosome"/>
</dbReference>
<feature type="signal peptide" evidence="1">
    <location>
        <begin position="1"/>
        <end position="23"/>
    </location>
</feature>
<reference evidence="2" key="1">
    <citation type="journal article" date="2022" name="Front. Microbiol.">
        <title>New perspectives on an old grouping: The genomic and phenotypic variability of Oxalobacter formigenes and the implications for calcium oxalate stone prevention.</title>
        <authorList>
            <person name="Chmiel J.A."/>
            <person name="Carr C."/>
            <person name="Stuivenberg G.A."/>
            <person name="Venema R."/>
            <person name="Chanyi R.M."/>
            <person name="Al K.F."/>
            <person name="Giguere D."/>
            <person name="Say H."/>
            <person name="Akouris P.P."/>
            <person name="Dominguez Romero S.A."/>
            <person name="Kwong A."/>
            <person name="Tai V."/>
            <person name="Koval S.F."/>
            <person name="Razvi H."/>
            <person name="Bjazevic J."/>
            <person name="Burton J.P."/>
        </authorList>
    </citation>
    <scope>NUCLEOTIDE SEQUENCE</scope>
    <source>
        <strain evidence="2">WoOx3</strain>
    </source>
</reference>